<feature type="signal peptide" evidence="1">
    <location>
        <begin position="1"/>
        <end position="20"/>
    </location>
</feature>
<accession>A0A7G5H0K4</accession>
<dbReference type="EMBL" id="CP059732">
    <property type="protein sequence ID" value="QMW04646.1"/>
    <property type="molecule type" value="Genomic_DNA"/>
</dbReference>
<evidence type="ECO:0000313" key="3">
    <source>
        <dbReference type="Proteomes" id="UP000515369"/>
    </source>
</evidence>
<evidence type="ECO:0000313" key="2">
    <source>
        <dbReference type="EMBL" id="QMW04646.1"/>
    </source>
</evidence>
<organism evidence="2 3">
    <name type="scientific">Spirosoma foliorum</name>
    <dbReference type="NCBI Taxonomy" id="2710596"/>
    <lineage>
        <taxon>Bacteria</taxon>
        <taxon>Pseudomonadati</taxon>
        <taxon>Bacteroidota</taxon>
        <taxon>Cytophagia</taxon>
        <taxon>Cytophagales</taxon>
        <taxon>Cytophagaceae</taxon>
        <taxon>Spirosoma</taxon>
    </lineage>
</organism>
<dbReference type="KEGG" id="sfol:H3H32_06870"/>
<proteinExistence type="predicted"/>
<name>A0A7G5H0K4_9BACT</name>
<sequence length="131" mass="14603">MKTLIGIIISICLLSINGQAQVLPATKIHFLNSMIGMSAELKTTIDPKNPIRIKSRTWVIIQPAGDSLGFIIDNKPYFLHFSPNKHYYFVIQVGHFSRPVLTEKSEQEFILTAATESAKGPEEYILSKGAN</sequence>
<protein>
    <submittedName>
        <fullName evidence="2">Uncharacterized protein</fullName>
    </submittedName>
</protein>
<reference evidence="2 3" key="1">
    <citation type="submission" date="2020-07" db="EMBL/GenBank/DDBJ databases">
        <title>Spirosoma foliorum sp. nov., isolated from the leaves on the Nejang mountain Korea, Republic of.</title>
        <authorList>
            <person name="Ho H."/>
            <person name="Lee Y.-J."/>
            <person name="Nurcahyanto D.-A."/>
            <person name="Kim S.-G."/>
        </authorList>
    </citation>
    <scope>NUCLEOTIDE SEQUENCE [LARGE SCALE GENOMIC DNA]</scope>
    <source>
        <strain evidence="2 3">PL0136</strain>
    </source>
</reference>
<evidence type="ECO:0000256" key="1">
    <source>
        <dbReference type="SAM" id="SignalP"/>
    </source>
</evidence>
<dbReference type="Proteomes" id="UP000515369">
    <property type="component" value="Chromosome"/>
</dbReference>
<dbReference type="RefSeq" id="WP_182461999.1">
    <property type="nucleotide sequence ID" value="NZ_CP059732.1"/>
</dbReference>
<dbReference type="AlphaFoldDB" id="A0A7G5H0K4"/>
<gene>
    <name evidence="2" type="ORF">H3H32_06870</name>
</gene>
<keyword evidence="3" id="KW-1185">Reference proteome</keyword>
<feature type="chain" id="PRO_5028916674" evidence="1">
    <location>
        <begin position="21"/>
        <end position="131"/>
    </location>
</feature>
<keyword evidence="1" id="KW-0732">Signal</keyword>